<feature type="active site" description="Charge relay system" evidence="5 6">
    <location>
        <position position="1171"/>
    </location>
</feature>
<dbReference type="Pfam" id="PF00082">
    <property type="entry name" value="Peptidase_S8"/>
    <property type="match status" value="1"/>
</dbReference>
<dbReference type="PANTHER" id="PTHR43399:SF4">
    <property type="entry name" value="CELL WALL-ASSOCIATED PROTEASE"/>
    <property type="match status" value="1"/>
</dbReference>
<dbReference type="InterPro" id="IPR051048">
    <property type="entry name" value="Peptidase_S8/S53_subtilisin"/>
</dbReference>
<dbReference type="InterPro" id="IPR007280">
    <property type="entry name" value="Peptidase_C_arc/bac"/>
</dbReference>
<feature type="active site" description="Charge relay system" evidence="5 6">
    <location>
        <position position="948"/>
    </location>
</feature>
<evidence type="ECO:0000256" key="5">
    <source>
        <dbReference type="PIRSR" id="PIRSR615500-1"/>
    </source>
</evidence>
<feature type="active site" description="Charge relay system" evidence="5 6">
    <location>
        <position position="1010"/>
    </location>
</feature>
<protein>
    <submittedName>
        <fullName evidence="10">Peptidase</fullName>
    </submittedName>
</protein>
<accession>A0A1Z4GJ27</accession>
<keyword evidence="3 6" id="KW-0378">Hydrolase</keyword>
<dbReference type="PROSITE" id="PS00137">
    <property type="entry name" value="SUBTILASE_HIS"/>
    <property type="match status" value="1"/>
</dbReference>
<dbReference type="InterPro" id="IPR015500">
    <property type="entry name" value="Peptidase_S8_subtilisin-rel"/>
</dbReference>
<dbReference type="GO" id="GO:0004252">
    <property type="term" value="F:serine-type endopeptidase activity"/>
    <property type="evidence" value="ECO:0007669"/>
    <property type="project" value="UniProtKB-UniRule"/>
</dbReference>
<dbReference type="Proteomes" id="UP000218287">
    <property type="component" value="Chromosome"/>
</dbReference>
<evidence type="ECO:0000259" key="9">
    <source>
        <dbReference type="Pfam" id="PF04151"/>
    </source>
</evidence>
<feature type="domain" description="Peptidase C-terminal archaeal/bacterial" evidence="9">
    <location>
        <begin position="801"/>
        <end position="864"/>
    </location>
</feature>
<feature type="domain" description="Peptidase S8/S53" evidence="8">
    <location>
        <begin position="939"/>
        <end position="1204"/>
    </location>
</feature>
<dbReference type="GO" id="GO:0006508">
    <property type="term" value="P:proteolysis"/>
    <property type="evidence" value="ECO:0007669"/>
    <property type="project" value="UniProtKB-KW"/>
</dbReference>
<dbReference type="PANTHER" id="PTHR43399">
    <property type="entry name" value="SUBTILISIN-RELATED"/>
    <property type="match status" value="1"/>
</dbReference>
<evidence type="ECO:0000313" key="11">
    <source>
        <dbReference type="Proteomes" id="UP000218287"/>
    </source>
</evidence>
<dbReference type="PROSITE" id="PS00138">
    <property type="entry name" value="SUBTILASE_SER"/>
    <property type="match status" value="1"/>
</dbReference>
<evidence type="ECO:0000256" key="6">
    <source>
        <dbReference type="PROSITE-ProRule" id="PRU01240"/>
    </source>
</evidence>
<keyword evidence="11" id="KW-1185">Reference proteome</keyword>
<dbReference type="InterPro" id="IPR000209">
    <property type="entry name" value="Peptidase_S8/S53_dom"/>
</dbReference>
<evidence type="ECO:0000256" key="2">
    <source>
        <dbReference type="ARBA" id="ARBA00022670"/>
    </source>
</evidence>
<feature type="domain" description="Peptidase C-terminal archaeal/bacterial" evidence="9">
    <location>
        <begin position="233"/>
        <end position="296"/>
    </location>
</feature>
<dbReference type="InterPro" id="IPR022398">
    <property type="entry name" value="Peptidase_S8_His-AS"/>
</dbReference>
<proteinExistence type="inferred from homology"/>
<evidence type="ECO:0000256" key="4">
    <source>
        <dbReference type="ARBA" id="ARBA00022825"/>
    </source>
</evidence>
<dbReference type="PRINTS" id="PR00723">
    <property type="entry name" value="SUBTILISIN"/>
</dbReference>
<dbReference type="InterPro" id="IPR034204">
    <property type="entry name" value="PfSUB1-like_cat_dom"/>
</dbReference>
<gene>
    <name evidence="10" type="ORF">NIES21_33480</name>
</gene>
<reference evidence="10 11" key="1">
    <citation type="submission" date="2017-06" db="EMBL/GenBank/DDBJ databases">
        <title>Genome sequencing of cyanobaciteial culture collection at National Institute for Environmental Studies (NIES).</title>
        <authorList>
            <person name="Hirose Y."/>
            <person name="Shimura Y."/>
            <person name="Fujisawa T."/>
            <person name="Nakamura Y."/>
            <person name="Kawachi M."/>
        </authorList>
    </citation>
    <scope>NUCLEOTIDE SEQUENCE [LARGE SCALE GENOMIC DNA]</scope>
    <source>
        <strain evidence="10 11">NIES-21</strain>
    </source>
</reference>
<keyword evidence="2 6" id="KW-0645">Protease</keyword>
<dbReference type="Pfam" id="PF04151">
    <property type="entry name" value="PPC"/>
    <property type="match status" value="6"/>
</dbReference>
<organism evidence="10 11">
    <name type="scientific">Anabaenopsis circularis NIES-21</name>
    <dbReference type="NCBI Taxonomy" id="1085406"/>
    <lineage>
        <taxon>Bacteria</taxon>
        <taxon>Bacillati</taxon>
        <taxon>Cyanobacteriota</taxon>
        <taxon>Cyanophyceae</taxon>
        <taxon>Nostocales</taxon>
        <taxon>Nodulariaceae</taxon>
        <taxon>Anabaenopsis</taxon>
    </lineage>
</organism>
<dbReference type="EMBL" id="AP018174">
    <property type="protein sequence ID" value="BAY17510.1"/>
    <property type="molecule type" value="Genomic_DNA"/>
</dbReference>
<comment type="similarity">
    <text evidence="1 6 7">Belongs to the peptidase S8 family.</text>
</comment>
<dbReference type="PROSITE" id="PS00136">
    <property type="entry name" value="SUBTILASE_ASP"/>
    <property type="match status" value="1"/>
</dbReference>
<dbReference type="InterPro" id="IPR023827">
    <property type="entry name" value="Peptidase_S8_Asp-AS"/>
</dbReference>
<dbReference type="Gene3D" id="3.40.50.200">
    <property type="entry name" value="Peptidase S8/S53 domain"/>
    <property type="match status" value="1"/>
</dbReference>
<dbReference type="InterPro" id="IPR023828">
    <property type="entry name" value="Peptidase_S8_Ser-AS"/>
</dbReference>
<feature type="domain" description="Peptidase C-terminal archaeal/bacterial" evidence="9">
    <location>
        <begin position="344"/>
        <end position="407"/>
    </location>
</feature>
<name>A0A1Z4GJ27_9CYAN</name>
<dbReference type="InterPro" id="IPR036852">
    <property type="entry name" value="Peptidase_S8/S53_dom_sf"/>
</dbReference>
<dbReference type="AlphaFoldDB" id="A0A1Z4GJ27"/>
<evidence type="ECO:0000256" key="1">
    <source>
        <dbReference type="ARBA" id="ARBA00011073"/>
    </source>
</evidence>
<evidence type="ECO:0000259" key="8">
    <source>
        <dbReference type="Pfam" id="PF00082"/>
    </source>
</evidence>
<dbReference type="Gene3D" id="2.60.120.380">
    <property type="match status" value="6"/>
</dbReference>
<feature type="domain" description="Peptidase C-terminal archaeal/bacterial" evidence="9">
    <location>
        <begin position="686"/>
        <end position="749"/>
    </location>
</feature>
<feature type="domain" description="Peptidase C-terminal archaeal/bacterial" evidence="9">
    <location>
        <begin position="571"/>
        <end position="634"/>
    </location>
</feature>
<dbReference type="SUPFAM" id="SSF89260">
    <property type="entry name" value="Collagen-binding domain"/>
    <property type="match status" value="6"/>
</dbReference>
<sequence>MNTLYSNTNEHLPFLNPLTNQLDPLQNPLQNLSKPQLVQSQISDSLAIALDFIESKLQEFAQAPNAYEKLNFVFDIKNASAVNTRLADWQNKVFTDRPDILFLSDAELQGAFGAYSAERNTIYLSETLTQQDPLTGLAKVLLEEYGHTLDQQFNSGGDTPGDEGELLSQIVLGTAISDQELARLRGEDDRGTLNLDGVDVAVEFDNTIGTAVNVGTLSGNRTYSGSVGSTDLNDYYRFTLGSASNFSLNLSGLSADADVELLNSSGVAIASSLNSGSSSESISSHLTAGNYYVRVYPYNSTTTSYNLSLTASADAGNSLTLARNIGTLSGTRTFNDFVGSTDTNDYYRFTLGSASNFSLNLSGLSADADVELLNSSGVAIASSALSGTTSESINSHLAAGNYYVRVYPYGSANTSYNLNLTASADAGNSLTLARNIGTLSGTRTFNDFVGSTDTNDYYRFTLGSASNFSLNLSNLSADADVVLLNSSGATIQSSALAGTASENISRQLTAGNYYIRVYPYSGNTNYTLALSATAIPTIVDGAGNTLATARNIGNLSSSRSFQDFVGSIDTNDYYRFALTQSSNFSLALNGLSADADVQLLNSTGGVIVSSAASGSSAESINRQLTAGTYYVRVYPYSGNTNYNLTLAATAVSQPDGAGNTLATARNIGTLSSSQSFQDFVGTIDTNDYYRFNLTQTSNFNLLLNGLSADADVQLLNSTGGLIQGSYGEYSLSESITRTLNAGTYYIRVYPYTSSTNYNLTLSATAVTSTDGAGNTLATARNIGTLTGSRTFQDFVGSSDTNDYYRFNVTQNSNFNLALSGLSADADVQLLNSSGQTIASSVASGLGSELITRTLGVGTYYVRVYPFSTGNTNYQLVLTASAASSDFSPTYGYGLVNAAAAVARAIGQTTPFANVADLGGNNWGNDLVNSPEVWARGYTGQGVVVAVIDSGVDINHSDLRNNIWRNTGEIAGNGIDDDRNGYIDDVNGWNFGQNQNNNNVLPGTTSRGQTHGTHVAGTIAASNNGVGITGVAHQSRIMAIRMGDVNDQGRFTNAGSLAAAIRYAVDNGANVINMSLGWTDSTELRDALAYAASRNVITVSAAGNSSLASPGTPAYYATQYGLSVGAIDINRNIADFSNRAGTNNAIQHIVAPGVQIYSTIPGNSYGFSSGTSMAAPHVAGVVALMLSANRNLTHAQVRSILTDSSVRLF</sequence>
<evidence type="ECO:0000256" key="7">
    <source>
        <dbReference type="RuleBase" id="RU003355"/>
    </source>
</evidence>
<dbReference type="SUPFAM" id="SSF52743">
    <property type="entry name" value="Subtilisin-like"/>
    <property type="match status" value="1"/>
</dbReference>
<dbReference type="CDD" id="cd07473">
    <property type="entry name" value="Peptidases_S8_Subtilisin_like"/>
    <property type="match status" value="1"/>
</dbReference>
<dbReference type="PROSITE" id="PS51892">
    <property type="entry name" value="SUBTILASE"/>
    <property type="match status" value="1"/>
</dbReference>
<evidence type="ECO:0000313" key="10">
    <source>
        <dbReference type="EMBL" id="BAY17510.1"/>
    </source>
</evidence>
<keyword evidence="4 6" id="KW-0720">Serine protease</keyword>
<feature type="domain" description="Peptidase C-terminal archaeal/bacterial" evidence="9">
    <location>
        <begin position="455"/>
        <end position="518"/>
    </location>
</feature>
<evidence type="ECO:0000256" key="3">
    <source>
        <dbReference type="ARBA" id="ARBA00022801"/>
    </source>
</evidence>